<dbReference type="EMBL" id="PGUY01000002">
    <property type="protein sequence ID" value="PLT31754.1"/>
    <property type="molecule type" value="Genomic_DNA"/>
</dbReference>
<accession>A0A2N5MBM8</accession>
<organism evidence="1 2">
    <name type="scientific">Peribacillus deserti</name>
    <dbReference type="NCBI Taxonomy" id="673318"/>
    <lineage>
        <taxon>Bacteria</taxon>
        <taxon>Bacillati</taxon>
        <taxon>Bacillota</taxon>
        <taxon>Bacilli</taxon>
        <taxon>Bacillales</taxon>
        <taxon>Bacillaceae</taxon>
        <taxon>Peribacillus</taxon>
    </lineage>
</organism>
<dbReference type="OrthoDB" id="2621075at2"/>
<evidence type="ECO:0000313" key="1">
    <source>
        <dbReference type="EMBL" id="PLT31754.1"/>
    </source>
</evidence>
<name>A0A2N5MBM8_9BACI</name>
<dbReference type="AlphaFoldDB" id="A0A2N5MBM8"/>
<evidence type="ECO:0000313" key="2">
    <source>
        <dbReference type="Proteomes" id="UP000234748"/>
    </source>
</evidence>
<protein>
    <recommendedName>
        <fullName evidence="3">DUF1433 domain-containing protein</fullName>
    </recommendedName>
</protein>
<dbReference type="PROSITE" id="PS51257">
    <property type="entry name" value="PROKAR_LIPOPROTEIN"/>
    <property type="match status" value="1"/>
</dbReference>
<dbReference type="Proteomes" id="UP000234748">
    <property type="component" value="Unassembled WGS sequence"/>
</dbReference>
<keyword evidence="2" id="KW-1185">Reference proteome</keyword>
<evidence type="ECO:0008006" key="3">
    <source>
        <dbReference type="Google" id="ProtNLM"/>
    </source>
</evidence>
<reference evidence="1 2" key="1">
    <citation type="submission" date="2017-11" db="EMBL/GenBank/DDBJ databases">
        <title>Comparitive Functional Genomics of Dry Heat Resistant strains isolated from the Viking Spacecraft.</title>
        <authorList>
            <person name="Seuylemezian A."/>
            <person name="Cooper K."/>
            <person name="Vaishampayan P."/>
        </authorList>
    </citation>
    <scope>NUCLEOTIDE SEQUENCE [LARGE SCALE GENOMIC DNA]</scope>
    <source>
        <strain evidence="1 2">V1-29</strain>
    </source>
</reference>
<comment type="caution">
    <text evidence="1">The sequence shown here is derived from an EMBL/GenBank/DDBJ whole genome shotgun (WGS) entry which is preliminary data.</text>
</comment>
<dbReference type="RefSeq" id="WP_101639802.1">
    <property type="nucleotide sequence ID" value="NZ_PGUY01000002.1"/>
</dbReference>
<proteinExistence type="predicted"/>
<gene>
    <name evidence="1" type="ORF">CUU66_00905</name>
</gene>
<sequence length="99" mass="11360">MRKGILLTCTLLIILFITGCRQEGEKSKKEMKELASQVAIEYLKVREGKDFIVDEVEFSDGTGLTDVFVYGHLRGKKDEKMSVLMDYENDFKVASIQKY</sequence>